<keyword evidence="3" id="KW-0862">Zinc</keyword>
<keyword evidence="8" id="KW-1185">Reference proteome</keyword>
<dbReference type="InterPro" id="IPR013083">
    <property type="entry name" value="Znf_RING/FYVE/PHD"/>
</dbReference>
<dbReference type="GO" id="GO:0097505">
    <property type="term" value="C:Rad6-Rad18 complex"/>
    <property type="evidence" value="ECO:0007669"/>
    <property type="project" value="TreeGrafter"/>
</dbReference>
<dbReference type="PANTHER" id="PTHR14134:SF2">
    <property type="entry name" value="E3 UBIQUITIN-PROTEIN LIGASE RAD18"/>
    <property type="match status" value="1"/>
</dbReference>
<dbReference type="AlphaFoldDB" id="A0A067MY75"/>
<protein>
    <recommendedName>
        <fullName evidence="6">RING-type domain-containing protein</fullName>
    </recommendedName>
</protein>
<organism evidence="7 8">
    <name type="scientific">Botryobasidium botryosum (strain FD-172 SS1)</name>
    <dbReference type="NCBI Taxonomy" id="930990"/>
    <lineage>
        <taxon>Eukaryota</taxon>
        <taxon>Fungi</taxon>
        <taxon>Dikarya</taxon>
        <taxon>Basidiomycota</taxon>
        <taxon>Agaricomycotina</taxon>
        <taxon>Agaricomycetes</taxon>
        <taxon>Cantharellales</taxon>
        <taxon>Botryobasidiaceae</taxon>
        <taxon>Botryobasidium</taxon>
    </lineage>
</organism>
<dbReference type="SUPFAM" id="SSF57850">
    <property type="entry name" value="RING/U-box"/>
    <property type="match status" value="1"/>
</dbReference>
<dbReference type="GO" id="GO:0005634">
    <property type="term" value="C:nucleus"/>
    <property type="evidence" value="ECO:0007669"/>
    <property type="project" value="TreeGrafter"/>
</dbReference>
<dbReference type="Proteomes" id="UP000027195">
    <property type="component" value="Unassembled WGS sequence"/>
</dbReference>
<evidence type="ECO:0000256" key="3">
    <source>
        <dbReference type="ARBA" id="ARBA00022833"/>
    </source>
</evidence>
<dbReference type="GO" id="GO:0006301">
    <property type="term" value="P:DNA damage tolerance"/>
    <property type="evidence" value="ECO:0007669"/>
    <property type="project" value="InterPro"/>
</dbReference>
<dbReference type="InterPro" id="IPR018957">
    <property type="entry name" value="Znf_C3HC4_RING-type"/>
</dbReference>
<dbReference type="Gene3D" id="3.30.40.10">
    <property type="entry name" value="Zinc/RING finger domain, C3HC4 (zinc finger)"/>
    <property type="match status" value="1"/>
</dbReference>
<dbReference type="STRING" id="930990.A0A067MY75"/>
<reference evidence="8" key="1">
    <citation type="journal article" date="2014" name="Proc. Natl. Acad. Sci. U.S.A.">
        <title>Extensive sampling of basidiomycete genomes demonstrates inadequacy of the white-rot/brown-rot paradigm for wood decay fungi.</title>
        <authorList>
            <person name="Riley R."/>
            <person name="Salamov A.A."/>
            <person name="Brown D.W."/>
            <person name="Nagy L.G."/>
            <person name="Floudas D."/>
            <person name="Held B.W."/>
            <person name="Levasseur A."/>
            <person name="Lombard V."/>
            <person name="Morin E."/>
            <person name="Otillar R."/>
            <person name="Lindquist E.A."/>
            <person name="Sun H."/>
            <person name="LaButti K.M."/>
            <person name="Schmutz J."/>
            <person name="Jabbour D."/>
            <person name="Luo H."/>
            <person name="Baker S.E."/>
            <person name="Pisabarro A.G."/>
            <person name="Walton J.D."/>
            <person name="Blanchette R.A."/>
            <person name="Henrissat B."/>
            <person name="Martin F."/>
            <person name="Cullen D."/>
            <person name="Hibbett D.S."/>
            <person name="Grigoriev I.V."/>
        </authorList>
    </citation>
    <scope>NUCLEOTIDE SEQUENCE [LARGE SCALE GENOMIC DNA]</scope>
    <source>
        <strain evidence="8">FD-172 SS1</strain>
    </source>
</reference>
<keyword evidence="1" id="KW-0479">Metal-binding</keyword>
<feature type="domain" description="RING-type" evidence="6">
    <location>
        <begin position="3"/>
        <end position="48"/>
    </location>
</feature>
<proteinExistence type="predicted"/>
<sequence>MICAICTDYFVAAQMVIPCGHLMCGPCITGWINTSSQQNAGATCPSCRARLDQGRPMLPNIHTDNMIEHHLNALGKNGVEGWEIDGLDGEDGWGYKRGEWQERWRTWRESQQKANGDNRVSATNNGNSGPAASSSGNINAHARVPRRRRDNEPGDQGGRSRRRGRRAARNIE</sequence>
<dbReference type="GO" id="GO:0003697">
    <property type="term" value="F:single-stranded DNA binding"/>
    <property type="evidence" value="ECO:0007669"/>
    <property type="project" value="InterPro"/>
</dbReference>
<name>A0A067MY75_BOTB1</name>
<dbReference type="EMBL" id="KL198017">
    <property type="protein sequence ID" value="KDQ20569.1"/>
    <property type="molecule type" value="Genomic_DNA"/>
</dbReference>
<accession>A0A067MY75</accession>
<dbReference type="Pfam" id="PF00097">
    <property type="entry name" value="zf-C3HC4"/>
    <property type="match status" value="1"/>
</dbReference>
<dbReference type="GO" id="GO:0008270">
    <property type="term" value="F:zinc ion binding"/>
    <property type="evidence" value="ECO:0007669"/>
    <property type="project" value="UniProtKB-KW"/>
</dbReference>
<dbReference type="InterPro" id="IPR017907">
    <property type="entry name" value="Znf_RING_CS"/>
</dbReference>
<evidence type="ECO:0000313" key="8">
    <source>
        <dbReference type="Proteomes" id="UP000027195"/>
    </source>
</evidence>
<feature type="compositionally biased region" description="Basic residues" evidence="5">
    <location>
        <begin position="159"/>
        <end position="172"/>
    </location>
</feature>
<dbReference type="PROSITE" id="PS00518">
    <property type="entry name" value="ZF_RING_1"/>
    <property type="match status" value="1"/>
</dbReference>
<dbReference type="HOGENOM" id="CLU_1555002_0_0_1"/>
<evidence type="ECO:0000256" key="2">
    <source>
        <dbReference type="ARBA" id="ARBA00022771"/>
    </source>
</evidence>
<feature type="compositionally biased region" description="Low complexity" evidence="5">
    <location>
        <begin position="121"/>
        <end position="140"/>
    </location>
</feature>
<evidence type="ECO:0000256" key="1">
    <source>
        <dbReference type="ARBA" id="ARBA00022723"/>
    </source>
</evidence>
<dbReference type="OrthoDB" id="6105938at2759"/>
<evidence type="ECO:0000256" key="5">
    <source>
        <dbReference type="SAM" id="MobiDB-lite"/>
    </source>
</evidence>
<dbReference type="GO" id="GO:0061630">
    <property type="term" value="F:ubiquitin protein ligase activity"/>
    <property type="evidence" value="ECO:0007669"/>
    <property type="project" value="InterPro"/>
</dbReference>
<gene>
    <name evidence="7" type="ORF">BOTBODRAFT_311416</name>
</gene>
<evidence type="ECO:0000256" key="4">
    <source>
        <dbReference type="PROSITE-ProRule" id="PRU00175"/>
    </source>
</evidence>
<dbReference type="PROSITE" id="PS50089">
    <property type="entry name" value="ZF_RING_2"/>
    <property type="match status" value="1"/>
</dbReference>
<dbReference type="InParanoid" id="A0A067MY75"/>
<evidence type="ECO:0000313" key="7">
    <source>
        <dbReference type="EMBL" id="KDQ20569.1"/>
    </source>
</evidence>
<dbReference type="GO" id="GO:0006513">
    <property type="term" value="P:protein monoubiquitination"/>
    <property type="evidence" value="ECO:0007669"/>
    <property type="project" value="InterPro"/>
</dbReference>
<keyword evidence="2 4" id="KW-0863">Zinc-finger</keyword>
<dbReference type="PANTHER" id="PTHR14134">
    <property type="entry name" value="E3 UBIQUITIN-PROTEIN LIGASE RAD18"/>
    <property type="match status" value="1"/>
</dbReference>
<dbReference type="InterPro" id="IPR001841">
    <property type="entry name" value="Znf_RING"/>
</dbReference>
<feature type="region of interest" description="Disordered" evidence="5">
    <location>
        <begin position="108"/>
        <end position="172"/>
    </location>
</feature>
<dbReference type="SMART" id="SM00184">
    <property type="entry name" value="RING"/>
    <property type="match status" value="1"/>
</dbReference>
<dbReference type="InterPro" id="IPR039577">
    <property type="entry name" value="Rad18"/>
</dbReference>
<evidence type="ECO:0000259" key="6">
    <source>
        <dbReference type="PROSITE" id="PS50089"/>
    </source>
</evidence>